<keyword evidence="2" id="KW-1185">Reference proteome</keyword>
<comment type="caution">
    <text evidence="1">The sequence shown here is derived from an EMBL/GenBank/DDBJ whole genome shotgun (WGS) entry which is preliminary data.</text>
</comment>
<evidence type="ECO:0000313" key="2">
    <source>
        <dbReference type="Proteomes" id="UP000021315"/>
    </source>
</evidence>
<name>A0A080M303_9PROT</name>
<dbReference type="AlphaFoldDB" id="A0A080M303"/>
<protein>
    <submittedName>
        <fullName evidence="1">Uncharacterized protein</fullName>
    </submittedName>
</protein>
<organism evidence="1 2">
    <name type="scientific">Candidatus Accumulibacter cognatus</name>
    <dbReference type="NCBI Taxonomy" id="2954383"/>
    <lineage>
        <taxon>Bacteria</taxon>
        <taxon>Pseudomonadati</taxon>
        <taxon>Pseudomonadota</taxon>
        <taxon>Betaproteobacteria</taxon>
        <taxon>Candidatus Accumulibacter</taxon>
    </lineage>
</organism>
<dbReference type="EMBL" id="JDST02000139">
    <property type="protein sequence ID" value="KFB74720.1"/>
    <property type="molecule type" value="Genomic_DNA"/>
</dbReference>
<reference evidence="1" key="1">
    <citation type="submission" date="2014-02" db="EMBL/GenBank/DDBJ databases">
        <title>Expanding our view of genomic diversity in Candidatus Accumulibacter clades.</title>
        <authorList>
            <person name="Skennerton C.T."/>
            <person name="Barr J.J."/>
            <person name="Slater F.R."/>
            <person name="Bond P.L."/>
            <person name="Tyson G.W."/>
        </authorList>
    </citation>
    <scope>NUCLEOTIDE SEQUENCE [LARGE SCALE GENOMIC DNA]</scope>
</reference>
<dbReference type="Proteomes" id="UP000021315">
    <property type="component" value="Unassembled WGS sequence"/>
</dbReference>
<proteinExistence type="predicted"/>
<evidence type="ECO:0000313" key="1">
    <source>
        <dbReference type="EMBL" id="KFB74720.1"/>
    </source>
</evidence>
<accession>A0A080M303</accession>
<sequence length="52" mass="5566">MMELQHFGLRHPPLGKESSDLLMGDSASRAIPWSLLRLSLCAGETGGAVETV</sequence>
<gene>
    <name evidence="1" type="ORF">AW06_004344</name>
</gene>